<sequence>MSRDNTEDLQEELEFVFLSLLSKKLNVGIIGGGKGGLTKARTFLNSGANLWVLSREFIEEFKELKLQGDRVIKGEYYTDFIKDKHVVLVAVEDLELKKKIKDDCEKMYKIFIDSTSFKNGMGLIPAQKQTKNISFSVHTKGGNPKAAMLLLNKSEEEFLKYDEFIGMLNPIRNKAKKLKRKTEIINFINTEDFKFFYERGYIKEILLLFFDEDDVNYLLKM</sequence>
<comment type="caution">
    <text evidence="1">The sequence shown here is derived from an EMBL/GenBank/DDBJ whole genome shotgun (WGS) entry which is preliminary data.</text>
</comment>
<gene>
    <name evidence="1" type="ORF">rsdtw13_32480</name>
</gene>
<evidence type="ECO:0000313" key="1">
    <source>
        <dbReference type="EMBL" id="GKX67990.1"/>
    </source>
</evidence>
<accession>A0ACB5RFY0</accession>
<name>A0ACB5RFY0_9CLOT</name>
<keyword evidence="2" id="KW-1185">Reference proteome</keyword>
<protein>
    <submittedName>
        <fullName evidence="1">Uncharacterized protein</fullName>
    </submittedName>
</protein>
<proteinExistence type="predicted"/>
<organism evidence="1 2">
    <name type="scientific">Inconstantimicrobium mannanitabidum</name>
    <dbReference type="NCBI Taxonomy" id="1604901"/>
    <lineage>
        <taxon>Bacteria</taxon>
        <taxon>Bacillati</taxon>
        <taxon>Bacillota</taxon>
        <taxon>Clostridia</taxon>
        <taxon>Eubacteriales</taxon>
        <taxon>Clostridiaceae</taxon>
        <taxon>Inconstantimicrobium</taxon>
    </lineage>
</organism>
<dbReference type="EMBL" id="BROD01000001">
    <property type="protein sequence ID" value="GKX67990.1"/>
    <property type="molecule type" value="Genomic_DNA"/>
</dbReference>
<reference evidence="1" key="1">
    <citation type="journal article" date="2025" name="Int. J. Syst. Evol. Microbiol.">
        <title>Inconstantimicrobium mannanitabidum sp. nov., a novel member of the family Clostridiaceae isolated from anoxic soil under the treatment of reductive soil disinfestation.</title>
        <authorList>
            <person name="Ueki A."/>
            <person name="Tonouchi A."/>
            <person name="Honma S."/>
            <person name="Kaku N."/>
            <person name="Ueki K."/>
        </authorList>
    </citation>
    <scope>NUCLEOTIDE SEQUENCE</scope>
    <source>
        <strain evidence="1">TW13</strain>
    </source>
</reference>
<dbReference type="Proteomes" id="UP001058074">
    <property type="component" value="Unassembled WGS sequence"/>
</dbReference>
<evidence type="ECO:0000313" key="2">
    <source>
        <dbReference type="Proteomes" id="UP001058074"/>
    </source>
</evidence>